<feature type="transmembrane region" description="Helical" evidence="1">
    <location>
        <begin position="311"/>
        <end position="330"/>
    </location>
</feature>
<dbReference type="Pfam" id="PF08239">
    <property type="entry name" value="SH3_3"/>
    <property type="match status" value="1"/>
</dbReference>
<accession>B5D358</accession>
<evidence type="ECO:0000259" key="3">
    <source>
        <dbReference type="Pfam" id="PF08239"/>
    </source>
</evidence>
<comment type="caution">
    <text evidence="4">The sequence shown here is derived from an EMBL/GenBank/DDBJ whole genome shotgun (WGS) entry which is preliminary data.</text>
</comment>
<feature type="transmembrane region" description="Helical" evidence="1">
    <location>
        <begin position="235"/>
        <end position="253"/>
    </location>
</feature>
<dbReference type="Gene3D" id="2.30.30.40">
    <property type="entry name" value="SH3 Domains"/>
    <property type="match status" value="1"/>
</dbReference>
<dbReference type="InterPro" id="IPR003646">
    <property type="entry name" value="SH3-like_bac-type"/>
</dbReference>
<keyword evidence="1" id="KW-1133">Transmembrane helix</keyword>
<dbReference type="AlphaFoldDB" id="B5D358"/>
<keyword evidence="1" id="KW-0472">Membrane</keyword>
<feature type="signal peptide" evidence="2">
    <location>
        <begin position="1"/>
        <end position="21"/>
    </location>
</feature>
<reference evidence="4 5" key="2">
    <citation type="submission" date="2008-08" db="EMBL/GenBank/DDBJ databases">
        <authorList>
            <person name="Fulton L."/>
            <person name="Clifton S."/>
            <person name="Fulton B."/>
            <person name="Xu J."/>
            <person name="Minx P."/>
            <person name="Pepin K.H."/>
            <person name="Johnson M."/>
            <person name="Thiruvilangam P."/>
            <person name="Bhonagiri V."/>
            <person name="Nash W.E."/>
            <person name="Mardis E.R."/>
            <person name="Wilson R.K."/>
        </authorList>
    </citation>
    <scope>NUCLEOTIDE SEQUENCE [LARGE SCALE GENOMIC DNA]</scope>
    <source>
        <strain evidence="5">DSM 17135 / JCM 12973 / M2</strain>
    </source>
</reference>
<dbReference type="Proteomes" id="UP000003452">
    <property type="component" value="Unassembled WGS sequence"/>
</dbReference>
<dbReference type="GeneID" id="43186132"/>
<feature type="transmembrane region" description="Helical" evidence="1">
    <location>
        <begin position="273"/>
        <end position="291"/>
    </location>
</feature>
<dbReference type="EMBL" id="ABQC02000024">
    <property type="protein sequence ID" value="EDY94008.1"/>
    <property type="molecule type" value="Genomic_DNA"/>
</dbReference>
<feature type="transmembrane region" description="Helical" evidence="1">
    <location>
        <begin position="370"/>
        <end position="390"/>
    </location>
</feature>
<dbReference type="RefSeq" id="WP_007563855.1">
    <property type="nucleotide sequence ID" value="NZ_DS990134.1"/>
</dbReference>
<feature type="transmembrane region" description="Helical" evidence="1">
    <location>
        <begin position="396"/>
        <end position="416"/>
    </location>
</feature>
<feature type="transmembrane region" description="Helical" evidence="1">
    <location>
        <begin position="210"/>
        <end position="228"/>
    </location>
</feature>
<keyword evidence="1" id="KW-0812">Transmembrane</keyword>
<organism evidence="4 5">
    <name type="scientific">Phocaeicola plebeius (strain DSM 17135 / JCM 12973 / CCUG 54634 / M2)</name>
    <name type="common">Bacteroides plebeius</name>
    <dbReference type="NCBI Taxonomy" id="484018"/>
    <lineage>
        <taxon>Bacteria</taxon>
        <taxon>Pseudomonadati</taxon>
        <taxon>Bacteroidota</taxon>
        <taxon>Bacteroidia</taxon>
        <taxon>Bacteroidales</taxon>
        <taxon>Bacteroidaceae</taxon>
        <taxon>Phocaeicola</taxon>
    </lineage>
</organism>
<feature type="chain" id="PRO_5002830837" description="SH3b domain-containing protein" evidence="2">
    <location>
        <begin position="22"/>
        <end position="477"/>
    </location>
</feature>
<evidence type="ECO:0000313" key="4">
    <source>
        <dbReference type="EMBL" id="EDY94008.1"/>
    </source>
</evidence>
<evidence type="ECO:0000313" key="5">
    <source>
        <dbReference type="Proteomes" id="UP000003452"/>
    </source>
</evidence>
<evidence type="ECO:0000256" key="2">
    <source>
        <dbReference type="SAM" id="SignalP"/>
    </source>
</evidence>
<evidence type="ECO:0000256" key="1">
    <source>
        <dbReference type="SAM" id="Phobius"/>
    </source>
</evidence>
<feature type="transmembrane region" description="Helical" evidence="1">
    <location>
        <begin position="342"/>
        <end position="363"/>
    </location>
</feature>
<dbReference type="HOGENOM" id="CLU_571932_0_0_10"/>
<proteinExistence type="predicted"/>
<feature type="domain" description="SH3b" evidence="3">
    <location>
        <begin position="31"/>
        <end position="82"/>
    </location>
</feature>
<keyword evidence="2" id="KW-0732">Signal</keyword>
<protein>
    <recommendedName>
        <fullName evidence="3">SH3b domain-containing protein</fullName>
    </recommendedName>
</protein>
<gene>
    <name evidence="4" type="ORF">BACPLE_03452</name>
</gene>
<sequence>MNVKQFVWGLLLCLFPIMVCAEKTSGLAWDAILYDQPNTSSVKLQKLYAGDVVVILKPERPDFWVKVQTRNGNTGYVDSGALDFPSGMEGSSSEGLVHMQLYTPRDGIYRVVTEDAVFFYGEPGYGGREPGVLPQDTILKNVVYRSKEWCTFKLPDGSEAYVKKRFLHKMRLYEVADEFGVDSPEYASEKALTEKVPGNTVFNGFKSGRYGVWLVIITAGVLIVVSLIRKLRTNIKLYGGLLCLMSLLELWYLLSLGALDAGWFLMVTSDVGWLNVFLMAGVTVVQIWCLLQYTVDIQETFVFNFSWKSMLFGVFLALLLCAFIILPVSLDSTASLEGVEPLVVVIAFLCQIPHLLMVLYAFFRRAKNRRWGFFLGQLLVYWVAVSGAVVACSISLALLLFMILCAIGFLLLARYAPEYMLKEGLFTLDRMSYQNDIDGLDNLVKSGRMSASDAAAMKDKLLHNMNNFIPHRKGGLK</sequence>
<name>B5D358_PHOPM</name>
<reference evidence="4 5" key="1">
    <citation type="submission" date="2008-08" db="EMBL/GenBank/DDBJ databases">
        <title>Draft genome sequence of Bacteroides plebeius (DSM 17135).</title>
        <authorList>
            <person name="Sudarsanam P."/>
            <person name="Ley R."/>
            <person name="Guruge J."/>
            <person name="Turnbaugh P.J."/>
            <person name="Mahowald M."/>
            <person name="Liep D."/>
            <person name="Gordon J."/>
        </authorList>
    </citation>
    <scope>NUCLEOTIDE SEQUENCE [LARGE SCALE GENOMIC DNA]</scope>
    <source>
        <strain evidence="5">DSM 17135 / JCM 12973 / M2</strain>
    </source>
</reference>